<feature type="region of interest" description="Disordered" evidence="1">
    <location>
        <begin position="1013"/>
        <end position="1040"/>
    </location>
</feature>
<dbReference type="EMBL" id="JALLKP010000002">
    <property type="protein sequence ID" value="KAK2196380.1"/>
    <property type="molecule type" value="Genomic_DNA"/>
</dbReference>
<dbReference type="SUPFAM" id="SSF48452">
    <property type="entry name" value="TPR-like"/>
    <property type="match status" value="1"/>
</dbReference>
<dbReference type="Proteomes" id="UP001214638">
    <property type="component" value="Unassembled WGS sequence"/>
</dbReference>
<accession>A0AAD9PKH8</accession>
<feature type="compositionally biased region" description="Polar residues" evidence="1">
    <location>
        <begin position="1013"/>
        <end position="1025"/>
    </location>
</feature>
<proteinExistence type="predicted"/>
<sequence>MNLKPDWLDSALTAISKDDHDTIEFLKDFERTYVGYLLNCSWSELKAFLEDSLAKLDKTSIIPYSKKAAYLLKCNNTVLLNMDTEYITENWGGNTDILIYPGFVSTLVLPGSIKLYNTKSRTGLHQIDVLLSKYDLYNCFYALLVDVLIYMDEFNVAVELLLELGVVLYYIRLELDNEINSLNYLSKQNGFATVGCGEIRKKLLARGINLEGVGDVIGSKLILAHIIDYWNHENSIEIWSRIFKLWMGEKSLAKLFEKLNSLDLSTRWYIFNCMNLDFTPYSNKSNVMGDLKLRVKKGITRNFNKFTFSFISMLNHILKGPINCWRFSLEGFMFIAQLFREIDFNTYCFLYVLLNNVSRIYKTVVGTYRLVNTHNDKWNLRFRNRHDSFKGTKSNCKIPTIIQIIDNQHSLNSVYMHSSMLNVPIYIKFRNKSGLVDIGLELPLKGVQKYVPYSQGDTEAQMWFELSNPPREEFVGKEMIQIHAKKAGSRYNISCMNGQVNVNNEKLFSLVDICLDGIIIDGYFDLSVMNFRLNHRHDFYTFTLNSDFLCKSNKQPIVKGLPDNIILPIIGFCFVVDKMCSMLNYTQAAEFLRFKDQLRKQKCAIARKLFPCLPSRTPKETKEVLSFQKHIKGIYKHKMISTYSEINTTSSSSVITKRALQNVASNRIFFRIKQYGQAFRSSFINRQTIAPEKKRVSLAHKFTYLKSRIRMATWRFCCCKRKKRFSNTMYTVSIIDQITVTDPTKCIHELFTKEPQCTELQWQHLNHLIVLIDMLSHYGFTNWLSLSQINCSGCHRFGKLYLDPCEDKKNPSFNLDLIKAIRNAFKYNVGVNVRMNLQKTFMPILNELLENAILFSQATFFREGYYRALLSRLAIVQLFQGHWKLALVLMDQALLENKHYNIGCKPGNTKDRDCAFSFNRHFMHLTMASIMIEMLHLPYESIKILEPLLDASLVGTQIASKANFTLGMAFFKIAQDVVIRSQMDFIEFFELYYATDKDIKNLLLVDSREQQQVHEQVNDAPNTDDGSYKSEMPTKGELSSKGHPIIRAMEHMLYSVSLDPLDYKGWLQLAHVALYGHDFYFAKRSCLKSIDLCNSYVKSWLTLGVIESCPARTCGPISCPRTIWHSYLESSRCEKLENTSNLESIPMPLEPIFSTVINSPKELSRYLSQCAVGGDFEQCLHLLYSLRKFKSIHAYCAFVEYAAALSDLYVGQFPWELPNKSLLQRWRAGDNFSILIESSVSTRVQFECAKFDDIVKPSTIAQSFVCCVPLLNCLANLLMPGSGTFECCHHDAKAFDPFNYKMLQEEICGWICVIELLMHIDQCSIARGLFVIVHHYMRIYSIKRNDIGRIEVETKPEHGIEGASHLRSRYTEYAFSNACALSNLLNTQVQLLELELSAFEVFSKPELFELLSNIQKQLERNPCRRLELLEIRVLVGVNMYQQAISACTRTFSKTPVGTFLTDFKHECNALVAYAVALAAFGEEEKSWAIESVAQVLYKSSPLLKYSLCLF</sequence>
<comment type="caution">
    <text evidence="2">The sequence shown here is derived from an EMBL/GenBank/DDBJ whole genome shotgun (WGS) entry which is preliminary data.</text>
</comment>
<dbReference type="KEGG" id="bdw:94335921"/>
<dbReference type="GeneID" id="94335921"/>
<organism evidence="2 3">
    <name type="scientific">Babesia duncani</name>
    <dbReference type="NCBI Taxonomy" id="323732"/>
    <lineage>
        <taxon>Eukaryota</taxon>
        <taxon>Sar</taxon>
        <taxon>Alveolata</taxon>
        <taxon>Apicomplexa</taxon>
        <taxon>Aconoidasida</taxon>
        <taxon>Piroplasmida</taxon>
        <taxon>Babesiidae</taxon>
        <taxon>Babesia</taxon>
    </lineage>
</organism>
<protein>
    <submittedName>
        <fullName evidence="2">Tetratricopeptide-like helical domain superfamily</fullName>
    </submittedName>
</protein>
<dbReference type="InterPro" id="IPR011990">
    <property type="entry name" value="TPR-like_helical_dom_sf"/>
</dbReference>
<evidence type="ECO:0000256" key="1">
    <source>
        <dbReference type="SAM" id="MobiDB-lite"/>
    </source>
</evidence>
<keyword evidence="3" id="KW-1185">Reference proteome</keyword>
<evidence type="ECO:0000313" key="3">
    <source>
        <dbReference type="Proteomes" id="UP001214638"/>
    </source>
</evidence>
<dbReference type="RefSeq" id="XP_067803222.1">
    <property type="nucleotide sequence ID" value="XM_067946658.1"/>
</dbReference>
<feature type="compositionally biased region" description="Basic and acidic residues" evidence="1">
    <location>
        <begin position="1026"/>
        <end position="1040"/>
    </location>
</feature>
<evidence type="ECO:0000313" key="2">
    <source>
        <dbReference type="EMBL" id="KAK2196380.1"/>
    </source>
</evidence>
<reference evidence="2" key="1">
    <citation type="journal article" date="2023" name="Nat. Microbiol.">
        <title>Babesia duncani multi-omics identifies virulence factors and drug targets.</title>
        <authorList>
            <person name="Singh P."/>
            <person name="Lonardi S."/>
            <person name="Liang Q."/>
            <person name="Vydyam P."/>
            <person name="Khabirova E."/>
            <person name="Fang T."/>
            <person name="Gihaz S."/>
            <person name="Thekkiniath J."/>
            <person name="Munshi M."/>
            <person name="Abel S."/>
            <person name="Ciampossin L."/>
            <person name="Batugedara G."/>
            <person name="Gupta M."/>
            <person name="Lu X.M."/>
            <person name="Lenz T."/>
            <person name="Chakravarty S."/>
            <person name="Cornillot E."/>
            <person name="Hu Y."/>
            <person name="Ma W."/>
            <person name="Gonzalez L.M."/>
            <person name="Sanchez S."/>
            <person name="Estrada K."/>
            <person name="Sanchez-Flores A."/>
            <person name="Montero E."/>
            <person name="Harb O.S."/>
            <person name="Le Roch K.G."/>
            <person name="Mamoun C.B."/>
        </authorList>
    </citation>
    <scope>NUCLEOTIDE SEQUENCE</scope>
    <source>
        <strain evidence="2">WA1</strain>
    </source>
</reference>
<name>A0AAD9PKH8_9APIC</name>
<gene>
    <name evidence="2" type="ORF">BdWA1_001623</name>
</gene>